<protein>
    <recommendedName>
        <fullName evidence="2">Ice-binding protein C-terminal domain-containing protein</fullName>
    </recommendedName>
</protein>
<dbReference type="Pfam" id="PF07589">
    <property type="entry name" value="PEP-CTERM"/>
    <property type="match status" value="1"/>
</dbReference>
<evidence type="ECO:0000313" key="3">
    <source>
        <dbReference type="EMBL" id="MCW1915073.1"/>
    </source>
</evidence>
<sequence>MKHPLLFTALLGMALLPCAAQTITPGNPDNSFYTEDVPFLVGSDPTQPQLAGLNLRTIPGYGPGYVYDFCADFLTGANNLSAFNVTSGLGSGLGSGQQDQVRALFSHTLPTFIEMLDAYIDANGNDWSEQTEGQLGLQFNALVGYAGGMQVALWEIIHETSGDLSIDSEGALPGTFRVEPALSDPRITSTRDNAESFLENIRDGSWIDVGGITYFYANPENEADQDRIWMTVPEPSAALLGGLGLLAGLRRRRRA</sequence>
<gene>
    <name evidence="3" type="ORF">OJ996_15915</name>
</gene>
<feature type="signal peptide" evidence="1">
    <location>
        <begin position="1"/>
        <end position="19"/>
    </location>
</feature>
<feature type="domain" description="Ice-binding protein C-terminal" evidence="2">
    <location>
        <begin position="231"/>
        <end position="253"/>
    </location>
</feature>
<keyword evidence="1" id="KW-0732">Signal</keyword>
<comment type="caution">
    <text evidence="3">The sequence shown here is derived from an EMBL/GenBank/DDBJ whole genome shotgun (WGS) entry which is preliminary data.</text>
</comment>
<evidence type="ECO:0000313" key="4">
    <source>
        <dbReference type="Proteomes" id="UP001165653"/>
    </source>
</evidence>
<name>A0ABT3G5F9_9BACT</name>
<evidence type="ECO:0000259" key="2">
    <source>
        <dbReference type="Pfam" id="PF07589"/>
    </source>
</evidence>
<reference evidence="3" key="1">
    <citation type="submission" date="2022-10" db="EMBL/GenBank/DDBJ databases">
        <title>Luteolibacter sp. GHJ8, whole genome shotgun sequencing project.</title>
        <authorList>
            <person name="Zhao G."/>
            <person name="Shen L."/>
        </authorList>
    </citation>
    <scope>NUCLEOTIDE SEQUENCE</scope>
    <source>
        <strain evidence="3">GHJ8</strain>
    </source>
</reference>
<feature type="chain" id="PRO_5046154750" description="Ice-binding protein C-terminal domain-containing protein" evidence="1">
    <location>
        <begin position="20"/>
        <end position="255"/>
    </location>
</feature>
<dbReference type="RefSeq" id="WP_264514614.1">
    <property type="nucleotide sequence ID" value="NZ_JAPDDR010000008.1"/>
</dbReference>
<accession>A0ABT3G5F9</accession>
<organism evidence="3 4">
    <name type="scientific">Luteolibacter rhizosphaerae</name>
    <dbReference type="NCBI Taxonomy" id="2989719"/>
    <lineage>
        <taxon>Bacteria</taxon>
        <taxon>Pseudomonadati</taxon>
        <taxon>Verrucomicrobiota</taxon>
        <taxon>Verrucomicrobiia</taxon>
        <taxon>Verrucomicrobiales</taxon>
        <taxon>Verrucomicrobiaceae</taxon>
        <taxon>Luteolibacter</taxon>
    </lineage>
</organism>
<dbReference type="EMBL" id="JAPDDR010000008">
    <property type="protein sequence ID" value="MCW1915073.1"/>
    <property type="molecule type" value="Genomic_DNA"/>
</dbReference>
<dbReference type="Proteomes" id="UP001165653">
    <property type="component" value="Unassembled WGS sequence"/>
</dbReference>
<keyword evidence="4" id="KW-1185">Reference proteome</keyword>
<dbReference type="InterPro" id="IPR013424">
    <property type="entry name" value="Ice-binding_C"/>
</dbReference>
<evidence type="ECO:0000256" key="1">
    <source>
        <dbReference type="SAM" id="SignalP"/>
    </source>
</evidence>
<proteinExistence type="predicted"/>